<evidence type="ECO:0000313" key="3">
    <source>
        <dbReference type="EMBL" id="MBU3830479.1"/>
    </source>
</evidence>
<gene>
    <name evidence="3" type="ORF">H9843_06270</name>
</gene>
<keyword evidence="1" id="KW-0963">Cytoplasm</keyword>
<dbReference type="Proteomes" id="UP000824180">
    <property type="component" value="Unassembled WGS sequence"/>
</dbReference>
<evidence type="ECO:0000256" key="1">
    <source>
        <dbReference type="ARBA" id="ARBA00022490"/>
    </source>
</evidence>
<evidence type="ECO:0000313" key="4">
    <source>
        <dbReference type="Proteomes" id="UP000824180"/>
    </source>
</evidence>
<proteinExistence type="predicted"/>
<evidence type="ECO:0000256" key="2">
    <source>
        <dbReference type="SAM" id="MobiDB-lite"/>
    </source>
</evidence>
<sequence length="92" mass="11090">MFNLTKRRAIIVYYNGRRVLRSLHHYGQLRYVSKRFHYAILYVNQDHYDEVKERVQNLRAVKHVLSSARPDLDPTLTDLEETGLYKQHDEDD</sequence>
<dbReference type="Pfam" id="PF09902">
    <property type="entry name" value="DUF2129"/>
    <property type="match status" value="1"/>
</dbReference>
<comment type="caution">
    <text evidence="3">The sequence shown here is derived from an EMBL/GenBank/DDBJ whole genome shotgun (WGS) entry which is preliminary data.</text>
</comment>
<dbReference type="AlphaFoldDB" id="A0A9E2NXE9"/>
<name>A0A9E2NXE9_9LACO</name>
<dbReference type="InterPro" id="IPR016979">
    <property type="entry name" value="DUF2129"/>
</dbReference>
<reference evidence="3" key="2">
    <citation type="submission" date="2021-04" db="EMBL/GenBank/DDBJ databases">
        <authorList>
            <person name="Gilroy R."/>
        </authorList>
    </citation>
    <scope>NUCLEOTIDE SEQUENCE</scope>
    <source>
        <strain evidence="3">876</strain>
    </source>
</reference>
<organism evidence="3 4">
    <name type="scientific">Candidatus Limosilactobacillus merdavium</name>
    <dbReference type="NCBI Taxonomy" id="2838651"/>
    <lineage>
        <taxon>Bacteria</taxon>
        <taxon>Bacillati</taxon>
        <taxon>Bacillota</taxon>
        <taxon>Bacilli</taxon>
        <taxon>Lactobacillales</taxon>
        <taxon>Lactobacillaceae</taxon>
        <taxon>Limosilactobacillus</taxon>
    </lineage>
</organism>
<accession>A0A9E2NXE9</accession>
<dbReference type="EMBL" id="JAHLFK010000065">
    <property type="protein sequence ID" value="MBU3830479.1"/>
    <property type="molecule type" value="Genomic_DNA"/>
</dbReference>
<protein>
    <submittedName>
        <fullName evidence="3">YlbG family protein</fullName>
    </submittedName>
</protein>
<feature type="region of interest" description="Disordered" evidence="2">
    <location>
        <begin position="73"/>
        <end position="92"/>
    </location>
</feature>
<reference evidence="3" key="1">
    <citation type="journal article" date="2021" name="PeerJ">
        <title>Extensive microbial diversity within the chicken gut microbiome revealed by metagenomics and culture.</title>
        <authorList>
            <person name="Gilroy R."/>
            <person name="Ravi A."/>
            <person name="Getino M."/>
            <person name="Pursley I."/>
            <person name="Horton D.L."/>
            <person name="Alikhan N.F."/>
            <person name="Baker D."/>
            <person name="Gharbi K."/>
            <person name="Hall N."/>
            <person name="Watson M."/>
            <person name="Adriaenssens E.M."/>
            <person name="Foster-Nyarko E."/>
            <person name="Jarju S."/>
            <person name="Secka A."/>
            <person name="Antonio M."/>
            <person name="Oren A."/>
            <person name="Chaudhuri R.R."/>
            <person name="La Ragione R."/>
            <person name="Hildebrand F."/>
            <person name="Pallen M.J."/>
        </authorList>
    </citation>
    <scope>NUCLEOTIDE SEQUENCE</scope>
    <source>
        <strain evidence="3">876</strain>
    </source>
</reference>